<dbReference type="EMBL" id="LIAE01009416">
    <property type="protein sequence ID" value="PAV69876.1"/>
    <property type="molecule type" value="Genomic_DNA"/>
</dbReference>
<accession>A0A2A2K7B8</accession>
<comment type="caution">
    <text evidence="2">The sequence shown here is derived from an EMBL/GenBank/DDBJ whole genome shotgun (WGS) entry which is preliminary data.</text>
</comment>
<name>A0A2A2K7B8_9BILA</name>
<gene>
    <name evidence="2" type="ORF">WR25_07888</name>
</gene>
<sequence>MSVSLSDCQRSPRMPEERLGPRILPIGDIDAQPFTGPPLRIEGTARGKQHRVLQRQPLQFGEVAPRHPAPDEHAADGFAKYLPAAGLQ</sequence>
<dbReference type="Proteomes" id="UP000218231">
    <property type="component" value="Unassembled WGS sequence"/>
</dbReference>
<evidence type="ECO:0000256" key="1">
    <source>
        <dbReference type="SAM" id="MobiDB-lite"/>
    </source>
</evidence>
<protein>
    <submittedName>
        <fullName evidence="2">Uncharacterized protein</fullName>
    </submittedName>
</protein>
<reference evidence="2 3" key="1">
    <citation type="journal article" date="2017" name="Curr. Biol.">
        <title>Genome architecture and evolution of a unichromosomal asexual nematode.</title>
        <authorList>
            <person name="Fradin H."/>
            <person name="Zegar C."/>
            <person name="Gutwein M."/>
            <person name="Lucas J."/>
            <person name="Kovtun M."/>
            <person name="Corcoran D."/>
            <person name="Baugh L.R."/>
            <person name="Kiontke K."/>
            <person name="Gunsalus K."/>
            <person name="Fitch D.H."/>
            <person name="Piano F."/>
        </authorList>
    </citation>
    <scope>NUCLEOTIDE SEQUENCE [LARGE SCALE GENOMIC DNA]</scope>
    <source>
        <strain evidence="2">PF1309</strain>
    </source>
</reference>
<evidence type="ECO:0000313" key="2">
    <source>
        <dbReference type="EMBL" id="PAV69876.1"/>
    </source>
</evidence>
<keyword evidence="3" id="KW-1185">Reference proteome</keyword>
<dbReference type="AlphaFoldDB" id="A0A2A2K7B8"/>
<organism evidence="2 3">
    <name type="scientific">Diploscapter pachys</name>
    <dbReference type="NCBI Taxonomy" id="2018661"/>
    <lineage>
        <taxon>Eukaryota</taxon>
        <taxon>Metazoa</taxon>
        <taxon>Ecdysozoa</taxon>
        <taxon>Nematoda</taxon>
        <taxon>Chromadorea</taxon>
        <taxon>Rhabditida</taxon>
        <taxon>Rhabditina</taxon>
        <taxon>Rhabditomorpha</taxon>
        <taxon>Rhabditoidea</taxon>
        <taxon>Rhabditidae</taxon>
        <taxon>Diploscapter</taxon>
    </lineage>
</organism>
<evidence type="ECO:0000313" key="3">
    <source>
        <dbReference type="Proteomes" id="UP000218231"/>
    </source>
</evidence>
<feature type="region of interest" description="Disordered" evidence="1">
    <location>
        <begin position="1"/>
        <end position="36"/>
    </location>
</feature>
<proteinExistence type="predicted"/>